<sequence>MTEDPQPYLTYYTSQCQLALYDSGRHCSARQHQDITDVIIFIRQSFHFDAILQTLRNKYQNHVPQVPEPAMRRTIELAARIVTMHEIGKWQGTAPNQDRLVWDAGPLSNCLIGHYTAPALDGKVKLGEKLFNAVSLEKIAGFEIVWTNNIAEHLRLRDDGTLTVFPHATFLKAQIDYHHEHQFPPGFIRETLSTLALLFPQHNREVGRWISKQRRERQRQGEHLDDQLQACGVLSQDERQLKNFIHWRDRLQDLKQSFDDAEPQTPGQWWNDRRKRVQWWTFWVAAIALLSTVFFSAVQSVEGAIQVYKAYHPHS</sequence>
<reference evidence="2" key="1">
    <citation type="journal article" date="2020" name="Stud. Mycol.">
        <title>101 Dothideomycetes genomes: a test case for predicting lifestyles and emergence of pathogens.</title>
        <authorList>
            <person name="Haridas S."/>
            <person name="Albert R."/>
            <person name="Binder M."/>
            <person name="Bloem J."/>
            <person name="Labutti K."/>
            <person name="Salamov A."/>
            <person name="Andreopoulos B."/>
            <person name="Baker S."/>
            <person name="Barry K."/>
            <person name="Bills G."/>
            <person name="Bluhm B."/>
            <person name="Cannon C."/>
            <person name="Castanera R."/>
            <person name="Culley D."/>
            <person name="Daum C."/>
            <person name="Ezra D."/>
            <person name="Gonzalez J."/>
            <person name="Henrissat B."/>
            <person name="Kuo A."/>
            <person name="Liang C."/>
            <person name="Lipzen A."/>
            <person name="Lutzoni F."/>
            <person name="Magnuson J."/>
            <person name="Mondo S."/>
            <person name="Nolan M."/>
            <person name="Ohm R."/>
            <person name="Pangilinan J."/>
            <person name="Park H.-J."/>
            <person name="Ramirez L."/>
            <person name="Alfaro M."/>
            <person name="Sun H."/>
            <person name="Tritt A."/>
            <person name="Yoshinaga Y."/>
            <person name="Zwiers L.-H."/>
            <person name="Turgeon B."/>
            <person name="Goodwin S."/>
            <person name="Spatafora J."/>
            <person name="Crous P."/>
            <person name="Grigoriev I."/>
        </authorList>
    </citation>
    <scope>NUCLEOTIDE SEQUENCE</scope>
    <source>
        <strain evidence="2">CBS 133067</strain>
    </source>
</reference>
<dbReference type="OrthoDB" id="5428890at2759"/>
<name>A0A9P4I8B3_9PEZI</name>
<dbReference type="AlphaFoldDB" id="A0A9P4I8B3"/>
<comment type="caution">
    <text evidence="2">The sequence shown here is derived from an EMBL/GenBank/DDBJ whole genome shotgun (WGS) entry which is preliminary data.</text>
</comment>
<keyword evidence="3" id="KW-1185">Reference proteome</keyword>
<keyword evidence="1" id="KW-0472">Membrane</keyword>
<gene>
    <name evidence="2" type="ORF">NA57DRAFT_46639</name>
</gene>
<dbReference type="Proteomes" id="UP000799772">
    <property type="component" value="Unassembled WGS sequence"/>
</dbReference>
<organism evidence="2 3">
    <name type="scientific">Rhizodiscina lignyota</name>
    <dbReference type="NCBI Taxonomy" id="1504668"/>
    <lineage>
        <taxon>Eukaryota</taxon>
        <taxon>Fungi</taxon>
        <taxon>Dikarya</taxon>
        <taxon>Ascomycota</taxon>
        <taxon>Pezizomycotina</taxon>
        <taxon>Dothideomycetes</taxon>
        <taxon>Pleosporomycetidae</taxon>
        <taxon>Aulographales</taxon>
        <taxon>Rhizodiscinaceae</taxon>
        <taxon>Rhizodiscina</taxon>
    </lineage>
</organism>
<evidence type="ECO:0000313" key="3">
    <source>
        <dbReference type="Proteomes" id="UP000799772"/>
    </source>
</evidence>
<proteinExistence type="predicted"/>
<keyword evidence="1" id="KW-0812">Transmembrane</keyword>
<dbReference type="EMBL" id="ML978134">
    <property type="protein sequence ID" value="KAF2094530.1"/>
    <property type="molecule type" value="Genomic_DNA"/>
</dbReference>
<keyword evidence="1" id="KW-1133">Transmembrane helix</keyword>
<protein>
    <submittedName>
        <fullName evidence="2">Uncharacterized protein</fullName>
    </submittedName>
</protein>
<evidence type="ECO:0000313" key="2">
    <source>
        <dbReference type="EMBL" id="KAF2094530.1"/>
    </source>
</evidence>
<accession>A0A9P4I8B3</accession>
<evidence type="ECO:0000256" key="1">
    <source>
        <dbReference type="SAM" id="Phobius"/>
    </source>
</evidence>
<feature type="transmembrane region" description="Helical" evidence="1">
    <location>
        <begin position="279"/>
        <end position="298"/>
    </location>
</feature>